<name>J6F4S3_TRIAS</name>
<accession>J6F4S3</accession>
<feature type="compositionally biased region" description="Low complexity" evidence="1">
    <location>
        <begin position="55"/>
        <end position="67"/>
    </location>
</feature>
<dbReference type="KEGG" id="tasa:A1Q1_00435"/>
<dbReference type="RefSeq" id="XP_014181559.1">
    <property type="nucleotide sequence ID" value="XM_014326084.1"/>
</dbReference>
<dbReference type="HOGENOM" id="CLU_700547_0_0_1"/>
<dbReference type="VEuPathDB" id="FungiDB:A1Q1_00435"/>
<evidence type="ECO:0000313" key="2">
    <source>
        <dbReference type="EMBL" id="EJT50277.1"/>
    </source>
</evidence>
<evidence type="ECO:0000256" key="1">
    <source>
        <dbReference type="SAM" id="MobiDB-lite"/>
    </source>
</evidence>
<feature type="region of interest" description="Disordered" evidence="1">
    <location>
        <begin position="123"/>
        <end position="150"/>
    </location>
</feature>
<feature type="compositionally biased region" description="Pro residues" evidence="1">
    <location>
        <begin position="24"/>
        <end position="36"/>
    </location>
</feature>
<organism evidence="2 3">
    <name type="scientific">Trichosporon asahii var. asahii (strain ATCC 90039 / CBS 2479 / JCM 2466 / KCTC 7840 / NBRC 103889/ NCYC 2677 / UAMH 7654)</name>
    <name type="common">Yeast</name>
    <dbReference type="NCBI Taxonomy" id="1186058"/>
    <lineage>
        <taxon>Eukaryota</taxon>
        <taxon>Fungi</taxon>
        <taxon>Dikarya</taxon>
        <taxon>Basidiomycota</taxon>
        <taxon>Agaricomycotina</taxon>
        <taxon>Tremellomycetes</taxon>
        <taxon>Trichosporonales</taxon>
        <taxon>Trichosporonaceae</taxon>
        <taxon>Trichosporon</taxon>
    </lineage>
</organism>
<feature type="region of interest" description="Disordered" evidence="1">
    <location>
        <begin position="1"/>
        <end position="67"/>
    </location>
</feature>
<proteinExistence type="predicted"/>
<reference evidence="2 3" key="1">
    <citation type="journal article" date="2012" name="Eukaryot. Cell">
        <title>Draft genome sequence of CBS 2479, the standard type strain of Trichosporon asahii.</title>
        <authorList>
            <person name="Yang R.Y."/>
            <person name="Li H.T."/>
            <person name="Zhu H."/>
            <person name="Zhou G.P."/>
            <person name="Wang M."/>
            <person name="Wang L."/>
        </authorList>
    </citation>
    <scope>NUCLEOTIDE SEQUENCE [LARGE SCALE GENOMIC DNA]</scope>
    <source>
        <strain evidence="3">ATCC 90039 / CBS 2479 / JCM 2466 / KCTC 7840 / NCYC 2677 / UAMH 7654</strain>
    </source>
</reference>
<dbReference type="Proteomes" id="UP000002748">
    <property type="component" value="Unassembled WGS sequence"/>
</dbReference>
<dbReference type="GeneID" id="25983949"/>
<dbReference type="AlphaFoldDB" id="J6F4S3"/>
<dbReference type="EMBL" id="ALBS01000115">
    <property type="protein sequence ID" value="EJT50277.1"/>
    <property type="molecule type" value="Genomic_DNA"/>
</dbReference>
<feature type="compositionally biased region" description="Low complexity" evidence="1">
    <location>
        <begin position="136"/>
        <end position="146"/>
    </location>
</feature>
<evidence type="ECO:0000313" key="3">
    <source>
        <dbReference type="Proteomes" id="UP000002748"/>
    </source>
</evidence>
<comment type="caution">
    <text evidence="2">The sequence shown here is derived from an EMBL/GenBank/DDBJ whole genome shotgun (WGS) entry which is preliminary data.</text>
</comment>
<protein>
    <submittedName>
        <fullName evidence="2">Uncharacterized protein</fullName>
    </submittedName>
</protein>
<feature type="region of interest" description="Disordered" evidence="1">
    <location>
        <begin position="173"/>
        <end position="260"/>
    </location>
</feature>
<gene>
    <name evidence="2" type="ORF">A1Q1_00435</name>
</gene>
<sequence>MPSTPARPSKRRHSFTPTLSPVEQSPPPAEQSPPPLIQLSPPRPAKRVKVGAPDANGAGASSSRGAGTTLFPSTFDVWPASHGLPPPVNLLFHAPLLPLDTTIPNTPFAFSVASSNTNLYGGSKWAEEDTPQASQGSSSTSDSTGDIPEILLRGMPPWVERTKGHFEAVLRQQASGASASPHRHKLTRPEQTSAGEERPPHRGLRRASLQLIPTSSAREGEANATGPASLRRASSTPSLPKAIEMPRERTSHSSRSKRARGSAMILQALTAQQVEIWTSLVEGTRQGRIDSKNHFNELTSHEATIDAVAAKVKKSSFEIGAIVIPIPKALVTSNSRFAEGPVRFRLLDPTVLDMSKSTLNVDTLGMVITDPKDGALLGAYGKAALESNTYKKRWDNMVTWCALISGRDGTL</sequence>